<dbReference type="Pfam" id="PF09227">
    <property type="entry name" value="Bubble"/>
    <property type="match status" value="1"/>
</dbReference>
<dbReference type="AlphaFoldDB" id="M7SDA1"/>
<feature type="chain" id="PRO_5004084537" evidence="1">
    <location>
        <begin position="23"/>
        <end position="100"/>
    </location>
</feature>
<dbReference type="InterPro" id="IPR036334">
    <property type="entry name" value="Bubble_sf"/>
</dbReference>
<protein>
    <submittedName>
        <fullName evidence="2">Uncharacterized protein</fullName>
    </submittedName>
</protein>
<name>M7SDA1_EUTLA</name>
<keyword evidence="1" id="KW-0732">Signal</keyword>
<dbReference type="OrthoDB" id="4658046at2759"/>
<dbReference type="HOGENOM" id="CLU_2306107_0_0_1"/>
<gene>
    <name evidence="2" type="ORF">UCREL1_8843</name>
</gene>
<dbReference type="InterPro" id="IPR015308">
    <property type="entry name" value="Bubble"/>
</dbReference>
<dbReference type="EMBL" id="KB707114">
    <property type="protein sequence ID" value="EMR64189.1"/>
    <property type="molecule type" value="Genomic_DNA"/>
</dbReference>
<proteinExistence type="predicted"/>
<dbReference type="KEGG" id="ela:UCREL1_8843"/>
<accession>M7SDA1</accession>
<dbReference type="SUPFAM" id="SSF103565">
    <property type="entry name" value="Bubble protein"/>
    <property type="match status" value="1"/>
</dbReference>
<feature type="signal peptide" evidence="1">
    <location>
        <begin position="1"/>
        <end position="22"/>
    </location>
</feature>
<organism evidence="2 3">
    <name type="scientific">Eutypa lata (strain UCR-EL1)</name>
    <name type="common">Grapevine dieback disease fungus</name>
    <name type="synonym">Eutypa armeniacae</name>
    <dbReference type="NCBI Taxonomy" id="1287681"/>
    <lineage>
        <taxon>Eukaryota</taxon>
        <taxon>Fungi</taxon>
        <taxon>Dikarya</taxon>
        <taxon>Ascomycota</taxon>
        <taxon>Pezizomycotina</taxon>
        <taxon>Sordariomycetes</taxon>
        <taxon>Xylariomycetidae</taxon>
        <taxon>Xylariales</taxon>
        <taxon>Diatrypaceae</taxon>
        <taxon>Eutypa</taxon>
    </lineage>
</organism>
<dbReference type="Proteomes" id="UP000012174">
    <property type="component" value="Unassembled WGS sequence"/>
</dbReference>
<keyword evidence="3" id="KW-1185">Reference proteome</keyword>
<evidence type="ECO:0000313" key="2">
    <source>
        <dbReference type="EMBL" id="EMR64189.1"/>
    </source>
</evidence>
<evidence type="ECO:0000256" key="1">
    <source>
        <dbReference type="SAM" id="SignalP"/>
    </source>
</evidence>
<evidence type="ECO:0000313" key="3">
    <source>
        <dbReference type="Proteomes" id="UP000012174"/>
    </source>
</evidence>
<sequence>MQFSTIATAVFGMLMASAPALAAPSQAEVVERQTPVGTCGSQVGAPITSFPIGEACSGDGYACDPSCTDIIQCSNGAFVVIASCGSPTCAGNHNGGAVCG</sequence>
<reference evidence="3" key="1">
    <citation type="journal article" date="2013" name="Genome Announc.">
        <title>Draft genome sequence of the grapevine dieback fungus Eutypa lata UCR-EL1.</title>
        <authorList>
            <person name="Blanco-Ulate B."/>
            <person name="Rolshausen P.E."/>
            <person name="Cantu D."/>
        </authorList>
    </citation>
    <scope>NUCLEOTIDE SEQUENCE [LARGE SCALE GENOMIC DNA]</scope>
    <source>
        <strain evidence="3">UCR-EL1</strain>
    </source>
</reference>